<protein>
    <recommendedName>
        <fullName evidence="4">chitin deacetylase</fullName>
        <ecNumber evidence="4">3.5.1.41</ecNumber>
    </recommendedName>
</protein>
<evidence type="ECO:0000313" key="8">
    <source>
        <dbReference type="EMBL" id="KAK4541481.1"/>
    </source>
</evidence>
<comment type="catalytic activity">
    <reaction evidence="5">
        <text>[(1-&gt;4)-N-acetyl-beta-D-glucosaminyl](n) + n H2O = chitosan + n acetate</text>
        <dbReference type="Rhea" id="RHEA:10464"/>
        <dbReference type="Rhea" id="RHEA-COMP:9593"/>
        <dbReference type="Rhea" id="RHEA-COMP:9597"/>
        <dbReference type="ChEBI" id="CHEBI:15377"/>
        <dbReference type="ChEBI" id="CHEBI:17029"/>
        <dbReference type="ChEBI" id="CHEBI:30089"/>
        <dbReference type="ChEBI" id="CHEBI:57704"/>
        <dbReference type="EC" id="3.5.1.41"/>
    </reaction>
    <physiologicalReaction direction="left-to-right" evidence="5">
        <dbReference type="Rhea" id="RHEA:10465"/>
    </physiologicalReaction>
</comment>
<comment type="cofactor">
    <cofactor evidence="1">
        <name>Co(2+)</name>
        <dbReference type="ChEBI" id="CHEBI:48828"/>
    </cofactor>
</comment>
<evidence type="ECO:0000256" key="2">
    <source>
        <dbReference type="ARBA" id="ARBA00023024"/>
    </source>
</evidence>
<dbReference type="Gene3D" id="3.20.20.370">
    <property type="entry name" value="Glycoside hydrolase/deacetylase"/>
    <property type="match status" value="1"/>
</dbReference>
<keyword evidence="6" id="KW-0732">Signal</keyword>
<feature type="signal peptide" evidence="6">
    <location>
        <begin position="1"/>
        <end position="22"/>
    </location>
</feature>
<dbReference type="EMBL" id="JAVFHQ010000052">
    <property type="protein sequence ID" value="KAK4541481.1"/>
    <property type="molecule type" value="Genomic_DNA"/>
</dbReference>
<dbReference type="InterPro" id="IPR050248">
    <property type="entry name" value="Polysacc_deacetylase_ArnD"/>
</dbReference>
<gene>
    <name evidence="8" type="ORF">LTR36_007927</name>
</gene>
<keyword evidence="9" id="KW-1185">Reference proteome</keyword>
<dbReference type="PROSITE" id="PS51677">
    <property type="entry name" value="NODB"/>
    <property type="match status" value="1"/>
</dbReference>
<feature type="chain" id="PRO_5043967602" description="chitin deacetylase" evidence="6">
    <location>
        <begin position="23"/>
        <end position="240"/>
    </location>
</feature>
<evidence type="ECO:0000313" key="9">
    <source>
        <dbReference type="Proteomes" id="UP001324427"/>
    </source>
</evidence>
<sequence length="240" mass="27097">MAIQLIALTVLILIALPAYVVYKPPKQLVNYFQRRFPDVLFHLDTTRKIVALTIDDAPSPYTEQILAVLKANDAHATFFVIGNQIPGRENIMDEIVRQGHEIGNHAMHDEPSINLSSDTLSGEIAHVDGLIKQSYQTVGKARSARYFRPGSGIFSHRVLDVAATLGYKTILGSIYPHDPFIKYWRVNAWHVLSMLRPGAVIICHDRRSWTVPMLERVVPEMRRRGYEIVTVSVLLEASKT</sequence>
<dbReference type="PANTHER" id="PTHR10587">
    <property type="entry name" value="GLYCOSYL TRANSFERASE-RELATED"/>
    <property type="match status" value="1"/>
</dbReference>
<dbReference type="GO" id="GO:0005975">
    <property type="term" value="P:carbohydrate metabolic process"/>
    <property type="evidence" value="ECO:0007669"/>
    <property type="project" value="InterPro"/>
</dbReference>
<comment type="caution">
    <text evidence="8">The sequence shown here is derived from an EMBL/GenBank/DDBJ whole genome shotgun (WGS) entry which is preliminary data.</text>
</comment>
<keyword evidence="2" id="KW-0119">Carbohydrate metabolism</keyword>
<dbReference type="Proteomes" id="UP001324427">
    <property type="component" value="Unassembled WGS sequence"/>
</dbReference>
<dbReference type="PANTHER" id="PTHR10587:SF137">
    <property type="entry name" value="4-DEOXY-4-FORMAMIDO-L-ARABINOSE-PHOSPHOUNDECAPRENOL DEFORMYLASE ARND-RELATED"/>
    <property type="match status" value="1"/>
</dbReference>
<organism evidence="8 9">
    <name type="scientific">Oleoguttula mirabilis</name>
    <dbReference type="NCBI Taxonomy" id="1507867"/>
    <lineage>
        <taxon>Eukaryota</taxon>
        <taxon>Fungi</taxon>
        <taxon>Dikarya</taxon>
        <taxon>Ascomycota</taxon>
        <taxon>Pezizomycotina</taxon>
        <taxon>Dothideomycetes</taxon>
        <taxon>Dothideomycetidae</taxon>
        <taxon>Mycosphaerellales</taxon>
        <taxon>Teratosphaeriaceae</taxon>
        <taxon>Oleoguttula</taxon>
    </lineage>
</organism>
<feature type="domain" description="NodB homology" evidence="7">
    <location>
        <begin position="48"/>
        <end position="229"/>
    </location>
</feature>
<dbReference type="InterPro" id="IPR011330">
    <property type="entry name" value="Glyco_hydro/deAcase_b/a-brl"/>
</dbReference>
<keyword evidence="2" id="KW-0146">Chitin degradation</keyword>
<evidence type="ECO:0000256" key="4">
    <source>
        <dbReference type="ARBA" id="ARBA00024056"/>
    </source>
</evidence>
<dbReference type="GO" id="GO:0004099">
    <property type="term" value="F:chitin deacetylase activity"/>
    <property type="evidence" value="ECO:0007669"/>
    <property type="project" value="UniProtKB-EC"/>
</dbReference>
<keyword evidence="2" id="KW-0624">Polysaccharide degradation</keyword>
<reference evidence="8 9" key="1">
    <citation type="submission" date="2021-11" db="EMBL/GenBank/DDBJ databases">
        <title>Black yeast isolated from Biological Soil Crust.</title>
        <authorList>
            <person name="Kurbessoian T."/>
        </authorList>
    </citation>
    <scope>NUCLEOTIDE SEQUENCE [LARGE SCALE GENOMIC DNA]</scope>
    <source>
        <strain evidence="8 9">CCFEE 5522</strain>
    </source>
</reference>
<evidence type="ECO:0000256" key="5">
    <source>
        <dbReference type="ARBA" id="ARBA00048494"/>
    </source>
</evidence>
<dbReference type="AlphaFoldDB" id="A0AAV9J8Q8"/>
<name>A0AAV9J8Q8_9PEZI</name>
<dbReference type="GO" id="GO:0006032">
    <property type="term" value="P:chitin catabolic process"/>
    <property type="evidence" value="ECO:0007669"/>
    <property type="project" value="UniProtKB-KW"/>
</dbReference>
<evidence type="ECO:0000256" key="1">
    <source>
        <dbReference type="ARBA" id="ARBA00001941"/>
    </source>
</evidence>
<dbReference type="InterPro" id="IPR002509">
    <property type="entry name" value="NODB_dom"/>
</dbReference>
<evidence type="ECO:0000256" key="6">
    <source>
        <dbReference type="SAM" id="SignalP"/>
    </source>
</evidence>
<evidence type="ECO:0000256" key="3">
    <source>
        <dbReference type="ARBA" id="ARBA00023285"/>
    </source>
</evidence>
<dbReference type="SUPFAM" id="SSF88713">
    <property type="entry name" value="Glycoside hydrolase/deacetylase"/>
    <property type="match status" value="1"/>
</dbReference>
<dbReference type="EC" id="3.5.1.41" evidence="4"/>
<dbReference type="GO" id="GO:0009272">
    <property type="term" value="P:fungal-type cell wall biogenesis"/>
    <property type="evidence" value="ECO:0007669"/>
    <property type="project" value="UniProtKB-ARBA"/>
</dbReference>
<evidence type="ECO:0000259" key="7">
    <source>
        <dbReference type="PROSITE" id="PS51677"/>
    </source>
</evidence>
<accession>A0AAV9J8Q8</accession>
<keyword evidence="3" id="KW-0170">Cobalt</keyword>
<dbReference type="Pfam" id="PF01522">
    <property type="entry name" value="Polysacc_deac_1"/>
    <property type="match status" value="1"/>
</dbReference>
<dbReference type="CDD" id="cd10958">
    <property type="entry name" value="CE4_NodB_like_2"/>
    <property type="match status" value="1"/>
</dbReference>
<proteinExistence type="predicted"/>